<dbReference type="Gene3D" id="2.10.25.10">
    <property type="entry name" value="Laminin"/>
    <property type="match status" value="11"/>
</dbReference>
<feature type="domain" description="EGF-like" evidence="13">
    <location>
        <begin position="1373"/>
        <end position="1413"/>
    </location>
</feature>
<evidence type="ECO:0000259" key="14">
    <source>
        <dbReference type="PROSITE" id="PS50856"/>
    </source>
</evidence>
<feature type="domain" description="AMOP" evidence="14">
    <location>
        <begin position="569"/>
        <end position="728"/>
    </location>
</feature>
<dbReference type="SUPFAM" id="SSF57196">
    <property type="entry name" value="EGF/Laminin"/>
    <property type="match status" value="2"/>
</dbReference>
<dbReference type="Pfam" id="PF23263">
    <property type="entry name" value="C8-3_MUC4"/>
    <property type="match status" value="1"/>
</dbReference>
<dbReference type="GeneID" id="109479293"/>
<dbReference type="InterPro" id="IPR001881">
    <property type="entry name" value="EGF-like_Ca-bd_dom"/>
</dbReference>
<dbReference type="InterPro" id="IPR049883">
    <property type="entry name" value="NOTCH1_EGF-like"/>
</dbReference>
<dbReference type="InterPro" id="IPR056619">
    <property type="entry name" value="C8-3_MUC4"/>
</dbReference>
<evidence type="ECO:0000256" key="4">
    <source>
        <dbReference type="ARBA" id="ARBA00022692"/>
    </source>
</evidence>
<evidence type="ECO:0000256" key="5">
    <source>
        <dbReference type="ARBA" id="ARBA00022737"/>
    </source>
</evidence>
<evidence type="ECO:0000256" key="7">
    <source>
        <dbReference type="ARBA" id="ARBA00023136"/>
    </source>
</evidence>
<keyword evidence="9" id="KW-0675">Receptor</keyword>
<feature type="domain" description="EGF-like" evidence="13">
    <location>
        <begin position="108"/>
        <end position="143"/>
    </location>
</feature>
<dbReference type="InterPro" id="IPR005533">
    <property type="entry name" value="AMOP_dom"/>
</dbReference>
<evidence type="ECO:0000256" key="11">
    <source>
        <dbReference type="PROSITE-ProRule" id="PRU00076"/>
    </source>
</evidence>
<dbReference type="InterPro" id="IPR003886">
    <property type="entry name" value="NIDO_dom"/>
</dbReference>
<dbReference type="PROSITE" id="PS51233">
    <property type="entry name" value="VWFD"/>
    <property type="match status" value="1"/>
</dbReference>
<evidence type="ECO:0000256" key="10">
    <source>
        <dbReference type="ARBA" id="ARBA00023180"/>
    </source>
</evidence>
<evidence type="ECO:0000313" key="17">
    <source>
        <dbReference type="RefSeq" id="XP_019636809.1"/>
    </source>
</evidence>
<sequence>MRDNPYASTMDKLLIVWFLLVLGLVYFNFASAQLRGPEGAVCTRQASRQVMYTVENRRKRDRSSGMWGYLGMWDVFGVKTARNPRSLQTVYATEYFIDYECCVGWNRIGDTCQADCYSPCEHGLCVDTNVCVCDEGWEGQQCEHDVDECWYETDECDRENGACTNTEGSYNCTCNDGLHLINGTVCHEIPDTDECTTDSGGCDQSCHNTHGSYYCTCDAGYTLAADRHTCTDINECATNNGGCEHFCRNVPGGRACSCRNNHRLVDGHVCRDDDMYPYREEAGETPRRWDFSTCTEESLPQEGFRFFGRRHHEIHICDNGIVSFDRINRPRNPVLIQNTFGFRKAAVLVPFLARYKCVAAELSNTEVLDNLPEDERTKIYYSFYERGDGKNATDEVLERAREDGRSIPLYFSPTYEPVWALVVTWTRVPPDCGMYAGGVCPRPHDQLPVNDFQLAISTNGTHSYATFVYPARKQEWVSTDEAREGGTRKCPKAGGTIAVGGYSAGDGTGPYPYTPATNSSLVYSGRDFSGQDCTRQRLSPATEVSMRYLYQVYGGNWKFALQPQEDTAVPESAVVECSRWMREQIVEDPTQLLGYSALPPVFSCPCSAEQAFYDPTYTVDSSQFGQSRFCARSRRRVHTLVGAEKLIMSRSCCYSTAYWWRQWGRIERFRRRRLGRNRIGGGTLLTGHAGGHLIINDQADDEAAYQSCCVGASGTRDGWYCQRFQTLRPLTAPSAPGCQNYPVHIGWTWFRWDPHFTTMDGVSYTFNGLGEYVIVDVDNGLYQVQGRTTLAPGSSHATVISAVVISERGKLPIQTNILGNSSLDLYVNGSLADTSVFKNNEEIEVGDNAVILKPSDNSVLVVFLSGVAVKVSAKKGMLAVEFSAPPEFRGKVRGLLGRWDGDPGNDFEAFNGTVFSAESTEQELYGFGNSWKVTADDGPKKSLFIYKDGEDVNSFTSADYQPKYTDELVFDDPELETRAREICDNDTECLFDVSQTGDLEVAVITVEGKEEFASQTAARDRFPPTVSGPDAVYATVNSTVTIRINASDPNNGPLVFSLGEDVPNTSVDLTADGDVATVTWQVNSDAPFKLRVDVFGSENTSAQYWPVVYMCSCLHGGNCDNSRDPDPAFAGGETKFVQRSCTCAPGYTGDRCEEDVDACLLNFSPCFPGVTCEDLPAPAGAGPGGFTCGNCPTGYTGDGFDCQDLDECATSDGAVCAHSCENYPGTFICSCDDGFELAEDKVSCQDIHECAMQLNNCSQQCENTEGSFNCLCQDGFTLASDGQDCEPDNPCSAENDPGCDSGWCITNDLGTAECVCRAGYVLSSDNRTCEDYDECSAGGHHCSQLCNNTAGGYSCYCGEGYYTDEDKGHLCLDIDECYEGADNCTDLETCENDPGSFHCTCTEDAVLVGDTCVL</sequence>
<dbReference type="PROSITE" id="PS50026">
    <property type="entry name" value="EGF_3"/>
    <property type="match status" value="7"/>
</dbReference>
<dbReference type="SMART" id="SM00216">
    <property type="entry name" value="VWD"/>
    <property type="match status" value="1"/>
</dbReference>
<dbReference type="Pfam" id="PF00094">
    <property type="entry name" value="VWD"/>
    <property type="match status" value="1"/>
</dbReference>
<feature type="disulfide bond" evidence="11">
    <location>
        <begin position="133"/>
        <end position="142"/>
    </location>
</feature>
<evidence type="ECO:0000256" key="3">
    <source>
        <dbReference type="ARBA" id="ARBA00022583"/>
    </source>
</evidence>
<dbReference type="InterPro" id="IPR000152">
    <property type="entry name" value="EGF-type_Asp/Asn_hydroxyl_site"/>
</dbReference>
<evidence type="ECO:0000256" key="9">
    <source>
        <dbReference type="ARBA" id="ARBA00023170"/>
    </source>
</evidence>
<feature type="chain" id="PRO_5028295991" evidence="12">
    <location>
        <begin position="33"/>
        <end position="1414"/>
    </location>
</feature>
<keyword evidence="12" id="KW-0732">Signal</keyword>
<name>A0A6P4ZRU5_BRABE</name>
<evidence type="ECO:0000313" key="16">
    <source>
        <dbReference type="Proteomes" id="UP000515135"/>
    </source>
</evidence>
<evidence type="ECO:0000259" key="15">
    <source>
        <dbReference type="PROSITE" id="PS51233"/>
    </source>
</evidence>
<evidence type="ECO:0000256" key="12">
    <source>
        <dbReference type="SAM" id="SignalP"/>
    </source>
</evidence>
<dbReference type="SMART" id="SM00539">
    <property type="entry name" value="NIDO"/>
    <property type="match status" value="1"/>
</dbReference>
<keyword evidence="3" id="KW-0254">Endocytosis</keyword>
<evidence type="ECO:0000259" key="13">
    <source>
        <dbReference type="PROSITE" id="PS50026"/>
    </source>
</evidence>
<comment type="caution">
    <text evidence="11">Lacks conserved residue(s) required for the propagation of feature annotation.</text>
</comment>
<dbReference type="SUPFAM" id="SSF57184">
    <property type="entry name" value="Growth factor receptor domain"/>
    <property type="match status" value="3"/>
</dbReference>
<dbReference type="Pfam" id="PF07645">
    <property type="entry name" value="EGF_CA"/>
    <property type="match status" value="5"/>
</dbReference>
<dbReference type="GO" id="GO:0016020">
    <property type="term" value="C:membrane"/>
    <property type="evidence" value="ECO:0007669"/>
    <property type="project" value="UniProtKB-SubCell"/>
</dbReference>
<feature type="domain" description="EGF-like" evidence="13">
    <location>
        <begin position="1246"/>
        <end position="1286"/>
    </location>
</feature>
<feature type="signal peptide" evidence="12">
    <location>
        <begin position="1"/>
        <end position="32"/>
    </location>
</feature>
<dbReference type="InterPro" id="IPR000742">
    <property type="entry name" value="EGF"/>
</dbReference>
<keyword evidence="10" id="KW-0325">Glycoprotein</keyword>
<dbReference type="PROSITE" id="PS01187">
    <property type="entry name" value="EGF_CA"/>
    <property type="match status" value="2"/>
</dbReference>
<keyword evidence="8 11" id="KW-1015">Disulfide bond</keyword>
<feature type="non-terminal residue" evidence="17">
    <location>
        <position position="1414"/>
    </location>
</feature>
<accession>A0A6P4ZRU5</accession>
<keyword evidence="5" id="KW-0677">Repeat</keyword>
<protein>
    <submittedName>
        <fullName evidence="17">Mucin-like protein</fullName>
    </submittedName>
</protein>
<comment type="subcellular location">
    <subcellularLocation>
        <location evidence="1">Membrane</location>
        <topology evidence="1">Single-pass type I membrane protein</topology>
    </subcellularLocation>
</comment>
<dbReference type="PROSITE" id="PS01186">
    <property type="entry name" value="EGF_2"/>
    <property type="match status" value="5"/>
</dbReference>
<feature type="domain" description="EGF-like" evidence="13">
    <location>
        <begin position="1155"/>
        <end position="1203"/>
    </location>
</feature>
<organism evidence="16 17">
    <name type="scientific">Branchiostoma belcheri</name>
    <name type="common">Amphioxus</name>
    <dbReference type="NCBI Taxonomy" id="7741"/>
    <lineage>
        <taxon>Eukaryota</taxon>
        <taxon>Metazoa</taxon>
        <taxon>Chordata</taxon>
        <taxon>Cephalochordata</taxon>
        <taxon>Leptocardii</taxon>
        <taxon>Amphioxiformes</taxon>
        <taxon>Branchiostomatidae</taxon>
        <taxon>Branchiostoma</taxon>
    </lineage>
</organism>
<dbReference type="InterPro" id="IPR001846">
    <property type="entry name" value="VWF_type-D"/>
</dbReference>
<reference evidence="17" key="1">
    <citation type="submission" date="2025-08" db="UniProtKB">
        <authorList>
            <consortium name="RefSeq"/>
        </authorList>
    </citation>
    <scope>IDENTIFICATION</scope>
    <source>
        <tissue evidence="17">Gonad</tissue>
    </source>
</reference>
<dbReference type="GO" id="GO:0005509">
    <property type="term" value="F:calcium ion binding"/>
    <property type="evidence" value="ECO:0007669"/>
    <property type="project" value="InterPro"/>
</dbReference>
<dbReference type="InterPro" id="IPR026823">
    <property type="entry name" value="cEGF"/>
</dbReference>
<dbReference type="GO" id="GO:0007160">
    <property type="term" value="P:cell-matrix adhesion"/>
    <property type="evidence" value="ECO:0007669"/>
    <property type="project" value="InterPro"/>
</dbReference>
<keyword evidence="2 11" id="KW-0245">EGF-like domain</keyword>
<feature type="domain" description="EGF-like" evidence="13">
    <location>
        <begin position="191"/>
        <end position="231"/>
    </location>
</feature>
<dbReference type="FunFam" id="2.10.25.10:FF:000240">
    <property type="entry name" value="Vitamin K-dependent protein S"/>
    <property type="match status" value="2"/>
</dbReference>
<dbReference type="InterPro" id="IPR018097">
    <property type="entry name" value="EGF_Ca-bd_CS"/>
</dbReference>
<dbReference type="PROSITE" id="PS00010">
    <property type="entry name" value="ASX_HYDROXYL"/>
    <property type="match status" value="5"/>
</dbReference>
<dbReference type="CDD" id="cd00054">
    <property type="entry name" value="EGF_CA"/>
    <property type="match status" value="3"/>
</dbReference>
<keyword evidence="7" id="KW-0472">Membrane</keyword>
<feature type="domain" description="EGF-like" evidence="13">
    <location>
        <begin position="1107"/>
        <end position="1153"/>
    </location>
</feature>
<evidence type="ECO:0000256" key="2">
    <source>
        <dbReference type="ARBA" id="ARBA00022536"/>
    </source>
</evidence>
<dbReference type="PROSITE" id="PS50856">
    <property type="entry name" value="AMOP"/>
    <property type="match status" value="1"/>
</dbReference>
<dbReference type="OrthoDB" id="4405280at2759"/>
<dbReference type="InterPro" id="IPR009030">
    <property type="entry name" value="Growth_fac_rcpt_cys_sf"/>
</dbReference>
<dbReference type="GO" id="GO:0006897">
    <property type="term" value="P:endocytosis"/>
    <property type="evidence" value="ECO:0007669"/>
    <property type="project" value="UniProtKB-KW"/>
</dbReference>
<dbReference type="SMART" id="SM00181">
    <property type="entry name" value="EGF"/>
    <property type="match status" value="11"/>
</dbReference>
<feature type="domain" description="VWFD" evidence="15">
    <location>
        <begin position="746"/>
        <end position="939"/>
    </location>
</feature>
<dbReference type="Pfam" id="PF06119">
    <property type="entry name" value="NIDO"/>
    <property type="match status" value="1"/>
</dbReference>
<dbReference type="SMART" id="SM00179">
    <property type="entry name" value="EGF_CA"/>
    <property type="match status" value="10"/>
</dbReference>
<keyword evidence="16" id="KW-1185">Reference proteome</keyword>
<dbReference type="PANTHER" id="PTHR13802:SF52">
    <property type="entry name" value="MUCIN-4"/>
    <property type="match status" value="1"/>
</dbReference>
<dbReference type="InterPro" id="IPR051495">
    <property type="entry name" value="Epithelial_Barrier/Signaling"/>
</dbReference>
<dbReference type="Proteomes" id="UP000515135">
    <property type="component" value="Unplaced"/>
</dbReference>
<dbReference type="Pfam" id="PF12662">
    <property type="entry name" value="cEGF"/>
    <property type="match status" value="1"/>
</dbReference>
<evidence type="ECO:0000256" key="8">
    <source>
        <dbReference type="ARBA" id="ARBA00023157"/>
    </source>
</evidence>
<keyword evidence="6" id="KW-1133">Transmembrane helix</keyword>
<gene>
    <name evidence="17" type="primary">LOC109479293</name>
</gene>
<dbReference type="PROSITE" id="PS00022">
    <property type="entry name" value="EGF_1"/>
    <property type="match status" value="2"/>
</dbReference>
<evidence type="ECO:0000256" key="6">
    <source>
        <dbReference type="ARBA" id="ARBA00022989"/>
    </source>
</evidence>
<dbReference type="RefSeq" id="XP_019636809.1">
    <property type="nucleotide sequence ID" value="XM_019781250.1"/>
</dbReference>
<dbReference type="PANTHER" id="PTHR13802">
    <property type="entry name" value="MUCIN 4-RELATED"/>
    <property type="match status" value="1"/>
</dbReference>
<evidence type="ECO:0000256" key="1">
    <source>
        <dbReference type="ARBA" id="ARBA00004479"/>
    </source>
</evidence>
<feature type="domain" description="EGF-like" evidence="13">
    <location>
        <begin position="145"/>
        <end position="187"/>
    </location>
</feature>
<keyword evidence="4" id="KW-0812">Transmembrane</keyword>
<feature type="disulfide bond" evidence="11">
    <location>
        <begin position="1143"/>
        <end position="1152"/>
    </location>
</feature>
<dbReference type="KEGG" id="bbel:109479293"/>
<proteinExistence type="predicted"/>
<dbReference type="FunFam" id="2.10.25.10:FF:000009">
    <property type="entry name" value="Low-density lipoprotein receptor isoform 1"/>
    <property type="match status" value="1"/>
</dbReference>